<comment type="similarity">
    <text evidence="1">Belongs to the anaerobic coproporphyrinogen-III oxidase family. HemW subfamily.</text>
</comment>
<evidence type="ECO:0000313" key="5">
    <source>
        <dbReference type="Proteomes" id="UP000599523"/>
    </source>
</evidence>
<dbReference type="PANTHER" id="PTHR13932">
    <property type="entry name" value="COPROPORPHYRINIGEN III OXIDASE"/>
    <property type="match status" value="1"/>
</dbReference>
<dbReference type="SFLD" id="SFLDS00029">
    <property type="entry name" value="Radical_SAM"/>
    <property type="match status" value="1"/>
</dbReference>
<dbReference type="GO" id="GO:0046872">
    <property type="term" value="F:metal ion binding"/>
    <property type="evidence" value="ECO:0007669"/>
    <property type="project" value="UniProtKB-UniRule"/>
</dbReference>
<dbReference type="SFLD" id="SFLDF00288">
    <property type="entry name" value="HemN-like__clustered_with_nucl"/>
    <property type="match status" value="1"/>
</dbReference>
<comment type="function">
    <text evidence="2">Probably acts as a heme chaperone, transferring heme to an unknown acceptor. Binds one molecule of heme per monomer, possibly covalently. Binds 1 [4Fe-4S] cluster. The cluster is coordinated with 3 cysteines and an exchangeable S-adenosyl-L-methionine.</text>
</comment>
<dbReference type="GO" id="GO:0006779">
    <property type="term" value="P:porphyrin-containing compound biosynthetic process"/>
    <property type="evidence" value="ECO:0007669"/>
    <property type="project" value="InterPro"/>
</dbReference>
<keyword evidence="2" id="KW-0349">Heme</keyword>
<keyword evidence="2" id="KW-0004">4Fe-4S</keyword>
<dbReference type="GO" id="GO:0005737">
    <property type="term" value="C:cytoplasm"/>
    <property type="evidence" value="ECO:0007669"/>
    <property type="project" value="UniProtKB-SubCell"/>
</dbReference>
<dbReference type="InterPro" id="IPR034505">
    <property type="entry name" value="Coproporphyrinogen-III_oxidase"/>
</dbReference>
<dbReference type="InterPro" id="IPR058240">
    <property type="entry name" value="rSAM_sf"/>
</dbReference>
<dbReference type="InterPro" id="IPR006638">
    <property type="entry name" value="Elp3/MiaA/NifB-like_rSAM"/>
</dbReference>
<keyword evidence="2" id="KW-0963">Cytoplasm</keyword>
<dbReference type="PANTHER" id="PTHR13932:SF5">
    <property type="entry name" value="RADICAL S-ADENOSYL METHIONINE DOMAIN-CONTAINING PROTEIN 1, MITOCHONDRIAL"/>
    <property type="match status" value="1"/>
</dbReference>
<keyword evidence="2" id="KW-0949">S-adenosyl-L-methionine</keyword>
<dbReference type="GO" id="GO:0004109">
    <property type="term" value="F:coproporphyrinogen oxidase activity"/>
    <property type="evidence" value="ECO:0007669"/>
    <property type="project" value="InterPro"/>
</dbReference>
<keyword evidence="2" id="KW-0411">Iron-sulfur</keyword>
<proteinExistence type="inferred from homology"/>
<dbReference type="SFLD" id="SFLDG01065">
    <property type="entry name" value="anaerobic_coproporphyrinogen-I"/>
    <property type="match status" value="1"/>
</dbReference>
<dbReference type="SMART" id="SM00729">
    <property type="entry name" value="Elp3"/>
    <property type="match status" value="1"/>
</dbReference>
<dbReference type="SFLD" id="SFLDG01082">
    <property type="entry name" value="B12-binding_domain_containing"/>
    <property type="match status" value="1"/>
</dbReference>
<keyword evidence="2" id="KW-0479">Metal-binding</keyword>
<name>A0A972F716_9RHOO</name>
<gene>
    <name evidence="4" type="ORF">GPA21_07325</name>
</gene>
<dbReference type="PROSITE" id="PS51918">
    <property type="entry name" value="RADICAL_SAM"/>
    <property type="match status" value="1"/>
</dbReference>
<dbReference type="InterPro" id="IPR004559">
    <property type="entry name" value="HemW-like"/>
</dbReference>
<reference evidence="4" key="1">
    <citation type="submission" date="2019-12" db="EMBL/GenBank/DDBJ databases">
        <title>Comparative genomics gives insights into the taxonomy of the Azoarcus-Aromatoleum group and reveals separate origins of nif in the plant-associated Azoarcus and non-plant-associated Aromatoleum sub-groups.</title>
        <authorList>
            <person name="Lafos M."/>
            <person name="Maluk M."/>
            <person name="Batista M."/>
            <person name="Junghare M."/>
            <person name="Carmona M."/>
            <person name="Faoro H."/>
            <person name="Cruz L.M."/>
            <person name="Battistoni F."/>
            <person name="De Souza E."/>
            <person name="Pedrosa F."/>
            <person name="Chen W.-M."/>
            <person name="Poole P.S."/>
            <person name="Dixon R.A."/>
            <person name="James E.K."/>
        </authorList>
    </citation>
    <scope>NUCLEOTIDE SEQUENCE</scope>
    <source>
        <strain evidence="4">NSC3</strain>
    </source>
</reference>
<comment type="caution">
    <text evidence="4">The sequence shown here is derived from an EMBL/GenBank/DDBJ whole genome shotgun (WGS) entry which is preliminary data.</text>
</comment>
<sequence length="415" mass="45486">MTRKTIPITPAHAVRLEPAGTGQRIQLTASPPLALYIHYPWCVRKCPYCDFNSHTLRGDATPDTGLEARYIDALVADIESALPQVWGRRVHTVFIGGGTPSLMSAPALDRLLTAVRTLLPLDPMAEITLEANPGTFEAARFRDYRAAGVNRLSIGIQSFDDAALTRIGRIHDADQARRAVDIALTNFERVNLDIMYALPEQNMAAAMRDIDIAIATGVSHVSAYHLTLEPNTAFAHSPPPLPDSDLSADMQEAIEDRLAAAGFEHYETSAFARPGQQCRHNLNYWQFGDYLGIGAGAHGKLSSHEGIVREMRHKHPTRYLEAAARRDFVQERREVAAAELPFEFLMNALRLTDGVPTALFSARTGLPLSVIADRIDQAVAAGLLAADPLTLRPTEQGQRFLNDLLALFLPEAEAA</sequence>
<protein>
    <recommendedName>
        <fullName evidence="2">Heme chaperone HemW</fullName>
    </recommendedName>
</protein>
<keyword evidence="5" id="KW-1185">Reference proteome</keyword>
<keyword evidence="2" id="KW-0408">Iron</keyword>
<comment type="subcellular location">
    <subcellularLocation>
        <location evidence="2">Cytoplasm</location>
    </subcellularLocation>
</comment>
<evidence type="ECO:0000259" key="3">
    <source>
        <dbReference type="PROSITE" id="PS51918"/>
    </source>
</evidence>
<dbReference type="SUPFAM" id="SSF102114">
    <property type="entry name" value="Radical SAM enzymes"/>
    <property type="match status" value="1"/>
</dbReference>
<keyword evidence="2" id="KW-0143">Chaperone</keyword>
<dbReference type="SFLD" id="SFLDF00562">
    <property type="entry name" value="HemN-like__clustered_with_heat"/>
    <property type="match status" value="1"/>
</dbReference>
<organism evidence="4 5">
    <name type="scientific">Azoarcus taiwanensis</name>
    <dbReference type="NCBI Taxonomy" id="666964"/>
    <lineage>
        <taxon>Bacteria</taxon>
        <taxon>Pseudomonadati</taxon>
        <taxon>Pseudomonadota</taxon>
        <taxon>Betaproteobacteria</taxon>
        <taxon>Rhodocyclales</taxon>
        <taxon>Zoogloeaceae</taxon>
        <taxon>Azoarcus</taxon>
    </lineage>
</organism>
<dbReference type="InterPro" id="IPR007197">
    <property type="entry name" value="rSAM"/>
</dbReference>
<dbReference type="EMBL" id="WTVM01000032">
    <property type="protein sequence ID" value="NMG02779.1"/>
    <property type="molecule type" value="Genomic_DNA"/>
</dbReference>
<feature type="domain" description="Radical SAM core" evidence="3">
    <location>
        <begin position="27"/>
        <end position="264"/>
    </location>
</feature>
<dbReference type="NCBIfam" id="TIGR00539">
    <property type="entry name" value="hemN_rel"/>
    <property type="match status" value="1"/>
</dbReference>
<dbReference type="Proteomes" id="UP000599523">
    <property type="component" value="Unassembled WGS sequence"/>
</dbReference>
<dbReference type="GO" id="GO:0051539">
    <property type="term" value="F:4 iron, 4 sulfur cluster binding"/>
    <property type="evidence" value="ECO:0007669"/>
    <property type="project" value="UniProtKB-UniRule"/>
</dbReference>
<evidence type="ECO:0000313" key="4">
    <source>
        <dbReference type="EMBL" id="NMG02779.1"/>
    </source>
</evidence>
<dbReference type="Gene3D" id="3.30.750.200">
    <property type="match status" value="1"/>
</dbReference>
<accession>A0A972F716</accession>
<evidence type="ECO:0000256" key="2">
    <source>
        <dbReference type="RuleBase" id="RU364116"/>
    </source>
</evidence>
<dbReference type="CDD" id="cd01335">
    <property type="entry name" value="Radical_SAM"/>
    <property type="match status" value="1"/>
</dbReference>
<dbReference type="RefSeq" id="WP_168987550.1">
    <property type="nucleotide sequence ID" value="NZ_CAWPHM010000255.1"/>
</dbReference>
<dbReference type="Pfam" id="PF04055">
    <property type="entry name" value="Radical_SAM"/>
    <property type="match status" value="1"/>
</dbReference>
<dbReference type="InterPro" id="IPR010723">
    <property type="entry name" value="HemN_C"/>
</dbReference>
<dbReference type="Pfam" id="PF06969">
    <property type="entry name" value="HemN_C"/>
    <property type="match status" value="1"/>
</dbReference>
<evidence type="ECO:0000256" key="1">
    <source>
        <dbReference type="ARBA" id="ARBA00006100"/>
    </source>
</evidence>
<dbReference type="AlphaFoldDB" id="A0A972F716"/>